<organism evidence="1">
    <name type="scientific">Oryza brachyantha</name>
    <name type="common">malo sina</name>
    <dbReference type="NCBI Taxonomy" id="4533"/>
    <lineage>
        <taxon>Eukaryota</taxon>
        <taxon>Viridiplantae</taxon>
        <taxon>Streptophyta</taxon>
        <taxon>Embryophyta</taxon>
        <taxon>Tracheophyta</taxon>
        <taxon>Spermatophyta</taxon>
        <taxon>Magnoliopsida</taxon>
        <taxon>Liliopsida</taxon>
        <taxon>Poales</taxon>
        <taxon>Poaceae</taxon>
        <taxon>BOP clade</taxon>
        <taxon>Oryzoideae</taxon>
        <taxon>Oryzeae</taxon>
        <taxon>Oryzinae</taxon>
        <taxon>Oryza</taxon>
    </lineage>
</organism>
<protein>
    <submittedName>
        <fullName evidence="1">Uncharacterized protein</fullName>
    </submittedName>
</protein>
<dbReference type="EnsemblPlants" id="OB06G23170.1">
    <property type="protein sequence ID" value="OB06G23170.1"/>
    <property type="gene ID" value="OB06G23170"/>
</dbReference>
<dbReference type="Proteomes" id="UP000006038">
    <property type="component" value="Chromosome 6"/>
</dbReference>
<reference evidence="1" key="2">
    <citation type="submission" date="2013-04" db="UniProtKB">
        <authorList>
            <consortium name="EnsemblPlants"/>
        </authorList>
    </citation>
    <scope>IDENTIFICATION</scope>
</reference>
<dbReference type="HOGENOM" id="CLU_1941350_0_0_1"/>
<evidence type="ECO:0000313" key="1">
    <source>
        <dbReference type="EnsemblPlants" id="OB06G23170.1"/>
    </source>
</evidence>
<dbReference type="STRING" id="4533.J3ME73"/>
<proteinExistence type="predicted"/>
<keyword evidence="2" id="KW-1185">Reference proteome</keyword>
<accession>J3ME73</accession>
<sequence length="130" mass="15205">MKHSWLCPENIQKDRWETLVNYWKSKKGKIINEKNKRSCTMLKNAHSIGTKSCSLVYGLDEFIMLYSIPYGCLDEDNLVEEQLELVQNNDERVASICTYQNACIIYFHAKLDNLVEEQLELVQNNDERVA</sequence>
<name>J3ME73_ORYBR</name>
<reference evidence="1" key="1">
    <citation type="journal article" date="2013" name="Nat. Commun.">
        <title>Whole-genome sequencing of Oryza brachyantha reveals mechanisms underlying Oryza genome evolution.</title>
        <authorList>
            <person name="Chen J."/>
            <person name="Huang Q."/>
            <person name="Gao D."/>
            <person name="Wang J."/>
            <person name="Lang Y."/>
            <person name="Liu T."/>
            <person name="Li B."/>
            <person name="Bai Z."/>
            <person name="Luis Goicoechea J."/>
            <person name="Liang C."/>
            <person name="Chen C."/>
            <person name="Zhang W."/>
            <person name="Sun S."/>
            <person name="Liao Y."/>
            <person name="Zhang X."/>
            <person name="Yang L."/>
            <person name="Song C."/>
            <person name="Wang M."/>
            <person name="Shi J."/>
            <person name="Liu G."/>
            <person name="Liu J."/>
            <person name="Zhou H."/>
            <person name="Zhou W."/>
            <person name="Yu Q."/>
            <person name="An N."/>
            <person name="Chen Y."/>
            <person name="Cai Q."/>
            <person name="Wang B."/>
            <person name="Liu B."/>
            <person name="Min J."/>
            <person name="Huang Y."/>
            <person name="Wu H."/>
            <person name="Li Z."/>
            <person name="Zhang Y."/>
            <person name="Yin Y."/>
            <person name="Song W."/>
            <person name="Jiang J."/>
            <person name="Jackson S.A."/>
            <person name="Wing R.A."/>
            <person name="Wang J."/>
            <person name="Chen M."/>
        </authorList>
    </citation>
    <scope>NUCLEOTIDE SEQUENCE [LARGE SCALE GENOMIC DNA]</scope>
    <source>
        <strain evidence="1">cv. IRGC 101232</strain>
    </source>
</reference>
<dbReference type="AlphaFoldDB" id="J3ME73"/>
<dbReference type="Gramene" id="OB06G23170.1">
    <property type="protein sequence ID" value="OB06G23170.1"/>
    <property type="gene ID" value="OB06G23170"/>
</dbReference>
<evidence type="ECO:0000313" key="2">
    <source>
        <dbReference type="Proteomes" id="UP000006038"/>
    </source>
</evidence>